<keyword evidence="4 11" id="KW-0808">Transferase</keyword>
<comment type="caution">
    <text evidence="13">The sequence shown here is derived from an EMBL/GenBank/DDBJ whole genome shotgun (WGS) entry which is preliminary data.</text>
</comment>
<gene>
    <name evidence="13" type="ORF">V9T40_013824</name>
</gene>
<dbReference type="CDD" id="cd03784">
    <property type="entry name" value="GT1_Gtf-like"/>
    <property type="match status" value="1"/>
</dbReference>
<dbReference type="Proteomes" id="UP001367676">
    <property type="component" value="Unassembled WGS sequence"/>
</dbReference>
<evidence type="ECO:0000256" key="12">
    <source>
        <dbReference type="RuleBase" id="RU362059"/>
    </source>
</evidence>
<evidence type="ECO:0000313" key="13">
    <source>
        <dbReference type="EMBL" id="KAK7582379.1"/>
    </source>
</evidence>
<dbReference type="InterPro" id="IPR035595">
    <property type="entry name" value="UDP_glycos_trans_CS"/>
</dbReference>
<evidence type="ECO:0000256" key="11">
    <source>
        <dbReference type="RuleBase" id="RU003718"/>
    </source>
</evidence>
<organism evidence="13 14">
    <name type="scientific">Parthenolecanium corni</name>
    <dbReference type="NCBI Taxonomy" id="536013"/>
    <lineage>
        <taxon>Eukaryota</taxon>
        <taxon>Metazoa</taxon>
        <taxon>Ecdysozoa</taxon>
        <taxon>Arthropoda</taxon>
        <taxon>Hexapoda</taxon>
        <taxon>Insecta</taxon>
        <taxon>Pterygota</taxon>
        <taxon>Neoptera</taxon>
        <taxon>Paraneoptera</taxon>
        <taxon>Hemiptera</taxon>
        <taxon>Sternorrhyncha</taxon>
        <taxon>Coccoidea</taxon>
        <taxon>Coccidae</taxon>
        <taxon>Parthenolecanium</taxon>
    </lineage>
</organism>
<evidence type="ECO:0000256" key="3">
    <source>
        <dbReference type="ARBA" id="ARBA00022676"/>
    </source>
</evidence>
<dbReference type="FunFam" id="3.40.50.2000:FF:000050">
    <property type="entry name" value="UDP-glucuronosyltransferase"/>
    <property type="match status" value="1"/>
</dbReference>
<evidence type="ECO:0000256" key="1">
    <source>
        <dbReference type="ARBA" id="ARBA00004240"/>
    </source>
</evidence>
<keyword evidence="12" id="KW-0732">Signal</keyword>
<keyword evidence="7 12" id="KW-1133">Transmembrane helix</keyword>
<keyword evidence="14" id="KW-1185">Reference proteome</keyword>
<dbReference type="InterPro" id="IPR002213">
    <property type="entry name" value="UDP_glucos_trans"/>
</dbReference>
<feature type="chain" id="PRO_5042661481" description="UDP-glucuronosyltransferase" evidence="12">
    <location>
        <begin position="23"/>
        <end position="526"/>
    </location>
</feature>
<evidence type="ECO:0000256" key="2">
    <source>
        <dbReference type="ARBA" id="ARBA00009995"/>
    </source>
</evidence>
<dbReference type="PROSITE" id="PS00375">
    <property type="entry name" value="UDPGT"/>
    <property type="match status" value="1"/>
</dbReference>
<protein>
    <recommendedName>
        <fullName evidence="12">UDP-glucuronosyltransferase</fullName>
        <ecNumber evidence="12">2.4.1.17</ecNumber>
    </recommendedName>
</protein>
<dbReference type="GO" id="GO:0015020">
    <property type="term" value="F:glucuronosyltransferase activity"/>
    <property type="evidence" value="ECO:0007669"/>
    <property type="project" value="UniProtKB-EC"/>
</dbReference>
<comment type="similarity">
    <text evidence="2 11">Belongs to the UDP-glycosyltransferase family.</text>
</comment>
<keyword evidence="9" id="KW-0325">Glycoprotein</keyword>
<evidence type="ECO:0000256" key="10">
    <source>
        <dbReference type="ARBA" id="ARBA00046288"/>
    </source>
</evidence>
<evidence type="ECO:0000256" key="5">
    <source>
        <dbReference type="ARBA" id="ARBA00022692"/>
    </source>
</evidence>
<feature type="transmembrane region" description="Helical" evidence="12">
    <location>
        <begin position="474"/>
        <end position="500"/>
    </location>
</feature>
<evidence type="ECO:0000256" key="6">
    <source>
        <dbReference type="ARBA" id="ARBA00022824"/>
    </source>
</evidence>
<keyword evidence="5 12" id="KW-0812">Transmembrane</keyword>
<dbReference type="PANTHER" id="PTHR48043">
    <property type="entry name" value="EG:EG0003.4 PROTEIN-RELATED"/>
    <property type="match status" value="1"/>
</dbReference>
<evidence type="ECO:0000256" key="8">
    <source>
        <dbReference type="ARBA" id="ARBA00023136"/>
    </source>
</evidence>
<dbReference type="Gene3D" id="3.40.50.2000">
    <property type="entry name" value="Glycogen Phosphorylase B"/>
    <property type="match status" value="2"/>
</dbReference>
<evidence type="ECO:0000256" key="9">
    <source>
        <dbReference type="ARBA" id="ARBA00023180"/>
    </source>
</evidence>
<comment type="catalytic activity">
    <reaction evidence="12">
        <text>glucuronate acceptor + UDP-alpha-D-glucuronate = acceptor beta-D-glucuronoside + UDP + H(+)</text>
        <dbReference type="Rhea" id="RHEA:21032"/>
        <dbReference type="ChEBI" id="CHEBI:15378"/>
        <dbReference type="ChEBI" id="CHEBI:58052"/>
        <dbReference type="ChEBI" id="CHEBI:58223"/>
        <dbReference type="ChEBI" id="CHEBI:132367"/>
        <dbReference type="ChEBI" id="CHEBI:132368"/>
        <dbReference type="EC" id="2.4.1.17"/>
    </reaction>
</comment>
<evidence type="ECO:0000256" key="7">
    <source>
        <dbReference type="ARBA" id="ARBA00022989"/>
    </source>
</evidence>
<dbReference type="PANTHER" id="PTHR48043:SF114">
    <property type="entry name" value="IP04436P-RELATED"/>
    <property type="match status" value="1"/>
</dbReference>
<evidence type="ECO:0000313" key="14">
    <source>
        <dbReference type="Proteomes" id="UP001367676"/>
    </source>
</evidence>
<name>A0AAN9TDD1_9HEMI</name>
<dbReference type="InterPro" id="IPR050271">
    <property type="entry name" value="UDP-glycosyltransferase"/>
</dbReference>
<reference evidence="13 14" key="1">
    <citation type="submission" date="2024-03" db="EMBL/GenBank/DDBJ databases">
        <title>Adaptation during the transition from Ophiocordyceps entomopathogen to insect associate is accompanied by gene loss and intensified selection.</title>
        <authorList>
            <person name="Ward C.M."/>
            <person name="Onetto C.A."/>
            <person name="Borneman A.R."/>
        </authorList>
    </citation>
    <scope>NUCLEOTIDE SEQUENCE [LARGE SCALE GENOMIC DNA]</scope>
    <source>
        <strain evidence="13">AWRI1</strain>
        <tissue evidence="13">Single Adult Female</tissue>
    </source>
</reference>
<dbReference type="Pfam" id="PF00201">
    <property type="entry name" value="UDPGT"/>
    <property type="match status" value="1"/>
</dbReference>
<dbReference type="EC" id="2.4.1.17" evidence="12"/>
<comment type="subcellular location">
    <subcellularLocation>
        <location evidence="10">Endomembrane system</location>
        <topology evidence="10">Single-pass type I membrane protein</topology>
    </subcellularLocation>
    <subcellularLocation>
        <location evidence="1">Endoplasmic reticulum</location>
    </subcellularLocation>
    <subcellularLocation>
        <location evidence="12">Membrane</location>
        <topology evidence="12">Single-pass membrane protein</topology>
    </subcellularLocation>
</comment>
<dbReference type="GO" id="GO:0005783">
    <property type="term" value="C:endoplasmic reticulum"/>
    <property type="evidence" value="ECO:0007669"/>
    <property type="project" value="UniProtKB-SubCell"/>
</dbReference>
<dbReference type="SUPFAM" id="SSF53756">
    <property type="entry name" value="UDP-Glycosyltransferase/glycogen phosphorylase"/>
    <property type="match status" value="1"/>
</dbReference>
<keyword evidence="6" id="KW-0256">Endoplasmic reticulum</keyword>
<dbReference type="GO" id="GO:0016020">
    <property type="term" value="C:membrane"/>
    <property type="evidence" value="ECO:0007669"/>
    <property type="project" value="UniProtKB-SubCell"/>
</dbReference>
<dbReference type="EMBL" id="JBBCAQ010000033">
    <property type="protein sequence ID" value="KAK7582379.1"/>
    <property type="molecule type" value="Genomic_DNA"/>
</dbReference>
<accession>A0AAN9TDD1</accession>
<keyword evidence="8 12" id="KW-0472">Membrane</keyword>
<feature type="signal peptide" evidence="12">
    <location>
        <begin position="1"/>
        <end position="22"/>
    </location>
</feature>
<sequence>MTVIFLILFCSFTCLCWLPAQSYKILGVFPFPSRSHYAMMDVIMAKLAEKGHSVSVYSPYPKIKPAANLREFSLANCTLSTQPADMSIDTLNSLMASPLMSVFFMSTMSNVSVESIRKCEAIQQLLESDETFDLLITESFMYDVNLLFAHKFKVPFIAYIPNNLLPWHADRMGNPSNPSYVPALVSGYLSSMNFWQRLHNFALYTTSVVLHNLITLKQNDETMKAILGPNTPSLYETVRQTSLFFTYTHSSLNPVAPLVPGIVEIAGAHIKRAKPLPSDIEKFINESKHGVVYFCMGSLLRSETFTEEKRDAFLYAFSKIPQRVLWKWEADNLPGKSDNIMTVKWMPQRDVLAHPNIKLFISHGGLLGTSEAIYEGVPILGIPIFGDQKTNVKSIEANGAGELLDYNSITKEIVLEKVQRILNNPKYMENAKQLSERYRDRPMSPLDTAVYWIEYVIRHKGAPHLRTAAVDMPLYQYLLLDVIAFLLVVFISTLAILYYISKFVFKLITNRSSKKPKKTDKKAKAS</sequence>
<dbReference type="AlphaFoldDB" id="A0AAN9TDD1"/>
<keyword evidence="3 11" id="KW-0328">Glycosyltransferase</keyword>
<evidence type="ECO:0000256" key="4">
    <source>
        <dbReference type="ARBA" id="ARBA00022679"/>
    </source>
</evidence>
<proteinExistence type="inferred from homology"/>